<protein>
    <submittedName>
        <fullName evidence="2">Uncharacterized protein</fullName>
    </submittedName>
</protein>
<dbReference type="AlphaFoldDB" id="A0A1M7JW88"/>
<keyword evidence="1" id="KW-0812">Transmembrane</keyword>
<gene>
    <name evidence="2" type="ORF">SAMN05443432_10981</name>
</gene>
<sequence length="93" mass="9024">MELLIALFSGATGGILAAAVYRALGLGFVVNAAAGVLGGLLGWQAAQTLGADALARLLGGGDAGMIATQALMGGLGGAVVLMSLGMARRLLVK</sequence>
<dbReference type="Proteomes" id="UP000322545">
    <property type="component" value="Unassembled WGS sequence"/>
</dbReference>
<proteinExistence type="predicted"/>
<reference evidence="2 3" key="1">
    <citation type="submission" date="2016-11" db="EMBL/GenBank/DDBJ databases">
        <authorList>
            <person name="Varghese N."/>
            <person name="Submissions S."/>
        </authorList>
    </citation>
    <scope>NUCLEOTIDE SEQUENCE [LARGE SCALE GENOMIC DNA]</scope>
    <source>
        <strain evidence="2 3">DSM 28249</strain>
    </source>
</reference>
<organism evidence="2 3">
    <name type="scientific">Roseovarius litoreus</name>
    <dbReference type="NCBI Taxonomy" id="1155722"/>
    <lineage>
        <taxon>Bacteria</taxon>
        <taxon>Pseudomonadati</taxon>
        <taxon>Pseudomonadota</taxon>
        <taxon>Alphaproteobacteria</taxon>
        <taxon>Rhodobacterales</taxon>
        <taxon>Roseobacteraceae</taxon>
        <taxon>Roseovarius</taxon>
    </lineage>
</organism>
<dbReference type="EMBL" id="FRCB01000009">
    <property type="protein sequence ID" value="SHM56797.1"/>
    <property type="molecule type" value="Genomic_DNA"/>
</dbReference>
<evidence type="ECO:0000256" key="1">
    <source>
        <dbReference type="SAM" id="Phobius"/>
    </source>
</evidence>
<evidence type="ECO:0000313" key="2">
    <source>
        <dbReference type="EMBL" id="SHM56797.1"/>
    </source>
</evidence>
<feature type="transmembrane region" description="Helical" evidence="1">
    <location>
        <begin position="66"/>
        <end position="87"/>
    </location>
</feature>
<name>A0A1M7JW88_9RHOB</name>
<accession>A0A1M7JW88</accession>
<evidence type="ECO:0000313" key="3">
    <source>
        <dbReference type="Proteomes" id="UP000322545"/>
    </source>
</evidence>
<keyword evidence="1" id="KW-1133">Transmembrane helix</keyword>
<keyword evidence="1" id="KW-0472">Membrane</keyword>
<dbReference type="RefSeq" id="WP_149780481.1">
    <property type="nucleotide sequence ID" value="NZ_FRCB01000009.1"/>
</dbReference>
<keyword evidence="3" id="KW-1185">Reference proteome</keyword>